<dbReference type="Proteomes" id="UP000515842">
    <property type="component" value="Chromosome"/>
</dbReference>
<proteinExistence type="predicted"/>
<feature type="domain" description="EAL" evidence="1">
    <location>
        <begin position="1"/>
        <end position="110"/>
    </location>
</feature>
<dbReference type="InterPro" id="IPR001633">
    <property type="entry name" value="EAL_dom"/>
</dbReference>
<dbReference type="Pfam" id="PF00563">
    <property type="entry name" value="EAL"/>
    <property type="match status" value="1"/>
</dbReference>
<dbReference type="EMBL" id="CP060693">
    <property type="protein sequence ID" value="QNM91262.1"/>
    <property type="molecule type" value="Genomic_DNA"/>
</dbReference>
<dbReference type="SMART" id="SM00052">
    <property type="entry name" value="EAL"/>
    <property type="match status" value="1"/>
</dbReference>
<dbReference type="PANTHER" id="PTHR33121:SF71">
    <property type="entry name" value="OXYGEN SENSOR PROTEIN DOSP"/>
    <property type="match status" value="1"/>
</dbReference>
<gene>
    <name evidence="2" type="ORF">HOO34_08035</name>
</gene>
<dbReference type="GO" id="GO:0071111">
    <property type="term" value="F:cyclic-guanylate-specific phosphodiesterase activity"/>
    <property type="evidence" value="ECO:0007669"/>
    <property type="project" value="InterPro"/>
</dbReference>
<name>A0A7G9LRL3_9BACT</name>
<organism evidence="2 3">
    <name type="scientific">Aliarcobacter cryaerophilus</name>
    <dbReference type="NCBI Taxonomy" id="28198"/>
    <lineage>
        <taxon>Bacteria</taxon>
        <taxon>Pseudomonadati</taxon>
        <taxon>Campylobacterota</taxon>
        <taxon>Epsilonproteobacteria</taxon>
        <taxon>Campylobacterales</taxon>
        <taxon>Arcobacteraceae</taxon>
        <taxon>Aliarcobacter</taxon>
    </lineage>
</organism>
<evidence type="ECO:0000313" key="3">
    <source>
        <dbReference type="Proteomes" id="UP000515842"/>
    </source>
</evidence>
<protein>
    <submittedName>
        <fullName evidence="2">EAL domain-containing protein</fullName>
    </submittedName>
</protein>
<dbReference type="PANTHER" id="PTHR33121">
    <property type="entry name" value="CYCLIC DI-GMP PHOSPHODIESTERASE PDEF"/>
    <property type="match status" value="1"/>
</dbReference>
<dbReference type="CDD" id="cd01948">
    <property type="entry name" value="EAL"/>
    <property type="match status" value="1"/>
</dbReference>
<dbReference type="Gene3D" id="3.20.20.450">
    <property type="entry name" value="EAL domain"/>
    <property type="match status" value="1"/>
</dbReference>
<reference evidence="2 3" key="1">
    <citation type="journal article" date="2020" name="Front. Microbiol.">
        <title>Genomic Analysis and Antimicrobial Resistance of Aliarcobacter cryaerophilus Strains From German Water Poultry.</title>
        <authorList>
            <person name="Muller E."/>
            <person name="Hotzel H."/>
            <person name="Ahlers C."/>
            <person name="Hanel I."/>
            <person name="Tomaso H."/>
            <person name="Abdel-Glil M.Y."/>
        </authorList>
    </citation>
    <scope>NUCLEOTIDE SEQUENCE [LARGE SCALE GENOMIC DNA]</scope>
    <source>
        <strain evidence="2 3">16CS1285-4</strain>
    </source>
</reference>
<dbReference type="AlphaFoldDB" id="A0A7G9LRL3"/>
<dbReference type="PROSITE" id="PS50883">
    <property type="entry name" value="EAL"/>
    <property type="match status" value="1"/>
</dbReference>
<evidence type="ECO:0000313" key="2">
    <source>
        <dbReference type="EMBL" id="QNM91262.1"/>
    </source>
</evidence>
<dbReference type="InterPro" id="IPR035919">
    <property type="entry name" value="EAL_sf"/>
</dbReference>
<accession>A0A7G9LRL3</accession>
<sequence>MLGVYLRKSRRYGCKVGIDDFGSGYSNFHLLSRLDIDFIKIDGSLIKNIDQSKDLEIIVKTISNIAKEFNIKTVAEFVANEHIYNKVKELNIDYSQGYFFDKPLKYEDIV</sequence>
<dbReference type="InterPro" id="IPR050706">
    <property type="entry name" value="Cyclic-di-GMP_PDE-like"/>
</dbReference>
<dbReference type="SUPFAM" id="SSF141868">
    <property type="entry name" value="EAL domain-like"/>
    <property type="match status" value="1"/>
</dbReference>
<evidence type="ECO:0000259" key="1">
    <source>
        <dbReference type="PROSITE" id="PS50883"/>
    </source>
</evidence>